<protein>
    <submittedName>
        <fullName evidence="1">Transposase</fullName>
    </submittedName>
</protein>
<proteinExistence type="predicted"/>
<evidence type="ECO:0000313" key="1">
    <source>
        <dbReference type="EMBL" id="QJR02434.1"/>
    </source>
</evidence>
<gene>
    <name evidence="1" type="ORF">HH800_09735</name>
</gene>
<organism evidence="1 2">
    <name type="scientific">Sphingobium yanoikuyae</name>
    <name type="common">Sphingomonas yanoikuyae</name>
    <dbReference type="NCBI Taxonomy" id="13690"/>
    <lineage>
        <taxon>Bacteria</taxon>
        <taxon>Pseudomonadati</taxon>
        <taxon>Pseudomonadota</taxon>
        <taxon>Alphaproteobacteria</taxon>
        <taxon>Sphingomonadales</taxon>
        <taxon>Sphingomonadaceae</taxon>
        <taxon>Sphingobium</taxon>
    </lineage>
</organism>
<evidence type="ECO:0000313" key="2">
    <source>
        <dbReference type="Proteomes" id="UP000502611"/>
    </source>
</evidence>
<accession>A0A6M4G796</accession>
<sequence length="86" mass="10049">MHAIEALIDAIREAVAARNIWANIPNRSNRKQRLGLSLWLYRQRNLVESFFNRIKQFRGIATRHDKDAANYLAAIKLICVRLWCNA</sequence>
<reference evidence="1 2" key="1">
    <citation type="submission" date="2020-04" db="EMBL/GenBank/DDBJ databases">
        <title>The Whole Genome Analysis of High salt-tolerant Sphingobium yanoikuyae YC-XJ2 with Aryl organophosphorus flame retardants (aryl-OPFRs)-degrading capacity and characteristics of Related phosphotriesterase.</title>
        <authorList>
            <person name="Li X."/>
        </authorList>
    </citation>
    <scope>NUCLEOTIDE SEQUENCE [LARGE SCALE GENOMIC DNA]</scope>
    <source>
        <strain evidence="1 2">YC-XJ2</strain>
    </source>
</reference>
<dbReference type="EMBL" id="CP053021">
    <property type="protein sequence ID" value="QJR02434.1"/>
    <property type="molecule type" value="Genomic_DNA"/>
</dbReference>
<name>A0A6M4G796_SPHYA</name>
<dbReference type="Proteomes" id="UP000502611">
    <property type="component" value="Chromosome"/>
</dbReference>
<dbReference type="AlphaFoldDB" id="A0A6M4G796"/>